<dbReference type="GO" id="GO:0042834">
    <property type="term" value="F:peptidoglycan binding"/>
    <property type="evidence" value="ECO:0007669"/>
    <property type="project" value="InterPro"/>
</dbReference>
<dbReference type="RefSeq" id="WP_199386686.1">
    <property type="nucleotide sequence ID" value="NZ_JAEMHM010000025.1"/>
</dbReference>
<gene>
    <name evidence="4" type="ORF">JFN93_22780</name>
</gene>
<name>A0A8J7M2M5_9BACT</name>
<keyword evidence="2" id="KW-1133">Transmembrane helix</keyword>
<feature type="compositionally biased region" description="Basic and acidic residues" evidence="1">
    <location>
        <begin position="69"/>
        <end position="93"/>
    </location>
</feature>
<dbReference type="InterPro" id="IPR007730">
    <property type="entry name" value="SPOR-like_dom"/>
</dbReference>
<accession>A0A8J7M2M5</accession>
<dbReference type="PROSITE" id="PS51724">
    <property type="entry name" value="SPOR"/>
    <property type="match status" value="1"/>
</dbReference>
<feature type="domain" description="SPOR" evidence="3">
    <location>
        <begin position="305"/>
        <end position="382"/>
    </location>
</feature>
<feature type="transmembrane region" description="Helical" evidence="2">
    <location>
        <begin position="21"/>
        <end position="43"/>
    </location>
</feature>
<evidence type="ECO:0000313" key="5">
    <source>
        <dbReference type="Proteomes" id="UP000636888"/>
    </source>
</evidence>
<dbReference type="Proteomes" id="UP000636888">
    <property type="component" value="Unassembled WGS sequence"/>
</dbReference>
<keyword evidence="5" id="KW-1185">Reference proteome</keyword>
<feature type="compositionally biased region" description="Low complexity" evidence="1">
    <location>
        <begin position="218"/>
        <end position="230"/>
    </location>
</feature>
<feature type="region of interest" description="Disordered" evidence="1">
    <location>
        <begin position="47"/>
        <end position="231"/>
    </location>
</feature>
<feature type="compositionally biased region" description="Basic and acidic residues" evidence="1">
    <location>
        <begin position="108"/>
        <end position="145"/>
    </location>
</feature>
<comment type="caution">
    <text evidence="4">The sequence shown here is derived from an EMBL/GenBank/DDBJ whole genome shotgun (WGS) entry which is preliminary data.</text>
</comment>
<evidence type="ECO:0000256" key="2">
    <source>
        <dbReference type="SAM" id="Phobius"/>
    </source>
</evidence>
<dbReference type="Pfam" id="PF05036">
    <property type="entry name" value="SPOR"/>
    <property type="match status" value="2"/>
</dbReference>
<evidence type="ECO:0000256" key="1">
    <source>
        <dbReference type="SAM" id="MobiDB-lite"/>
    </source>
</evidence>
<organism evidence="4 5">
    <name type="scientific">Geomesophilobacter sediminis</name>
    <dbReference type="NCBI Taxonomy" id="2798584"/>
    <lineage>
        <taxon>Bacteria</taxon>
        <taxon>Pseudomonadati</taxon>
        <taxon>Thermodesulfobacteriota</taxon>
        <taxon>Desulfuromonadia</taxon>
        <taxon>Geobacterales</taxon>
        <taxon>Geobacteraceae</taxon>
        <taxon>Geomesophilobacter</taxon>
    </lineage>
</organism>
<feature type="compositionally biased region" description="Low complexity" evidence="1">
    <location>
        <begin position="195"/>
        <end position="210"/>
    </location>
</feature>
<proteinExistence type="predicted"/>
<sequence length="384" mass="39892">MAHENQPDTEERAQTKSSQKSLLLLLVLVAVLYGYLYFFTGLIRPRPEAPPPQQAQTVVKKPLPPRGGEAGEAKGKKGEEEKVAAAKPGDKGAQEAPPGKGAKPAPAKAEKGAKPAVAKEEKGAKAPAKEAAAKVPAGKEAKESKPAVAAADKAAKAKAEKPAQPAAKAEKTAKTAPAAAKSAPAKPAAGKDAKGAVPAKTAVAAKGAPAKPEKGDAKPQATKAAASKAAPRGAYTLELAGDLAESEVRSVTAKLKKAGISGMEKTKMKKGEPMHRLFLADFANKDEAAEELQRLKQTAPDAFMLTENGRYAVYAGSYLREKKAALEQDRLYDKGVKLLLRTATAPVAVLKVRAGSFPNQASAEQALERLKKTGVDAKVVKTGK</sequence>
<keyword evidence="2" id="KW-0472">Membrane</keyword>
<reference evidence="4" key="1">
    <citation type="submission" date="2020-12" db="EMBL/GenBank/DDBJ databases">
        <title>Geomonas sp. Red875, isolated from river sediment.</title>
        <authorList>
            <person name="Xu Z."/>
            <person name="Zhang Z."/>
            <person name="Masuda Y."/>
            <person name="Itoh H."/>
            <person name="Senoo K."/>
        </authorList>
    </citation>
    <scope>NUCLEOTIDE SEQUENCE</scope>
    <source>
        <strain evidence="4">Red875</strain>
    </source>
</reference>
<protein>
    <submittedName>
        <fullName evidence="4">SPOR domain-containing protein</fullName>
    </submittedName>
</protein>
<dbReference type="SUPFAM" id="SSF110997">
    <property type="entry name" value="Sporulation related repeat"/>
    <property type="match status" value="2"/>
</dbReference>
<dbReference type="Gene3D" id="3.30.70.1070">
    <property type="entry name" value="Sporulation related repeat"/>
    <property type="match status" value="2"/>
</dbReference>
<dbReference type="InterPro" id="IPR036680">
    <property type="entry name" value="SPOR-like_sf"/>
</dbReference>
<evidence type="ECO:0000259" key="3">
    <source>
        <dbReference type="PROSITE" id="PS51724"/>
    </source>
</evidence>
<feature type="compositionally biased region" description="Low complexity" evidence="1">
    <location>
        <begin position="94"/>
        <end position="107"/>
    </location>
</feature>
<dbReference type="AlphaFoldDB" id="A0A8J7M2M5"/>
<evidence type="ECO:0000313" key="4">
    <source>
        <dbReference type="EMBL" id="MBJ6727550.1"/>
    </source>
</evidence>
<feature type="compositionally biased region" description="Low complexity" evidence="1">
    <location>
        <begin position="174"/>
        <end position="188"/>
    </location>
</feature>
<keyword evidence="2" id="KW-0812">Transmembrane</keyword>
<dbReference type="EMBL" id="JAEMHM010000025">
    <property type="protein sequence ID" value="MBJ6727550.1"/>
    <property type="molecule type" value="Genomic_DNA"/>
</dbReference>